<dbReference type="Gene3D" id="3.80.10.10">
    <property type="entry name" value="Ribonuclease Inhibitor"/>
    <property type="match status" value="1"/>
</dbReference>
<dbReference type="Pfam" id="PF00646">
    <property type="entry name" value="F-box"/>
    <property type="match status" value="1"/>
</dbReference>
<dbReference type="CDD" id="cd22160">
    <property type="entry name" value="F-box_AtFBL13-like"/>
    <property type="match status" value="1"/>
</dbReference>
<sequence length="438" mass="50565">MDNRDSIKKRICHSRIISLRLKDRISQLPDEILTNILYLLPVKEATRTSVLSCRWKNLWTYVPSLIIKDYMSSPEIELRPVRKCRFTLDVFRTYNPSQELTILLDYDGTTSRDVNEWINFAMENWVKMLDLNLEQYYTIEKKFPVMKDFPLTKLFLTEVNVIGEVLEHYVSNCPFLEELYVSSSNSLVNLRLVDQPPKLSIFQVAHCSNLENLEISAPNLVSFGYVGPKIKNMTLKHVPLLSKVAFGGKYCESIEFDSDQHASYLSQLKKLVLYFTKEVVDRTLLFPYKLPVFCNLKKVELKVHTYLGQSLLPLIALIIASPLLKIFSLELEMDYSHKPSENEKLVENYNIWKASKHPHQCLKKIKWVGFDGSGSHVDFAKDLLDVAVSLKTFIIDTVYPNIALSEDHAEFIKRWQIAVVAACKIAQAHPGINYFIDC</sequence>
<gene>
    <name evidence="2" type="ORF">CFP56_022810</name>
</gene>
<dbReference type="InterPro" id="IPR055357">
    <property type="entry name" value="LRR_At1g61320_AtMIF1"/>
</dbReference>
<dbReference type="EMBL" id="PKMF04000358">
    <property type="protein sequence ID" value="KAK7836225.1"/>
    <property type="molecule type" value="Genomic_DNA"/>
</dbReference>
<dbReference type="SUPFAM" id="SSF81383">
    <property type="entry name" value="F-box domain"/>
    <property type="match status" value="1"/>
</dbReference>
<keyword evidence="3" id="KW-1185">Reference proteome</keyword>
<protein>
    <submittedName>
        <fullName evidence="2">F-box/lrr-repeat protein</fullName>
    </submittedName>
</protein>
<dbReference type="PROSITE" id="PS50181">
    <property type="entry name" value="FBOX"/>
    <property type="match status" value="1"/>
</dbReference>
<dbReference type="PANTHER" id="PTHR34145">
    <property type="entry name" value="OS02G0105600 PROTEIN"/>
    <property type="match status" value="1"/>
</dbReference>
<organism evidence="2 3">
    <name type="scientific">Quercus suber</name>
    <name type="common">Cork oak</name>
    <dbReference type="NCBI Taxonomy" id="58331"/>
    <lineage>
        <taxon>Eukaryota</taxon>
        <taxon>Viridiplantae</taxon>
        <taxon>Streptophyta</taxon>
        <taxon>Embryophyta</taxon>
        <taxon>Tracheophyta</taxon>
        <taxon>Spermatophyta</taxon>
        <taxon>Magnoliopsida</taxon>
        <taxon>eudicotyledons</taxon>
        <taxon>Gunneridae</taxon>
        <taxon>Pentapetalae</taxon>
        <taxon>rosids</taxon>
        <taxon>fabids</taxon>
        <taxon>Fagales</taxon>
        <taxon>Fagaceae</taxon>
        <taxon>Quercus</taxon>
    </lineage>
</organism>
<reference evidence="2 3" key="1">
    <citation type="journal article" date="2018" name="Sci. Data">
        <title>The draft genome sequence of cork oak.</title>
        <authorList>
            <person name="Ramos A.M."/>
            <person name="Usie A."/>
            <person name="Barbosa P."/>
            <person name="Barros P.M."/>
            <person name="Capote T."/>
            <person name="Chaves I."/>
            <person name="Simoes F."/>
            <person name="Abreu I."/>
            <person name="Carrasquinho I."/>
            <person name="Faro C."/>
            <person name="Guimaraes J.B."/>
            <person name="Mendonca D."/>
            <person name="Nobrega F."/>
            <person name="Rodrigues L."/>
            <person name="Saibo N.J.M."/>
            <person name="Varela M.C."/>
            <person name="Egas C."/>
            <person name="Matos J."/>
            <person name="Miguel C.M."/>
            <person name="Oliveira M.M."/>
            <person name="Ricardo C.P."/>
            <person name="Goncalves S."/>
        </authorList>
    </citation>
    <scope>NUCLEOTIDE SEQUENCE [LARGE SCALE GENOMIC DNA]</scope>
    <source>
        <strain evidence="3">cv. HL8</strain>
    </source>
</reference>
<evidence type="ECO:0000313" key="3">
    <source>
        <dbReference type="Proteomes" id="UP000237347"/>
    </source>
</evidence>
<dbReference type="Gene3D" id="1.20.1280.50">
    <property type="match status" value="1"/>
</dbReference>
<evidence type="ECO:0000259" key="1">
    <source>
        <dbReference type="PROSITE" id="PS50181"/>
    </source>
</evidence>
<dbReference type="InterPro" id="IPR053772">
    <property type="entry name" value="At1g61320/At1g61330-like"/>
</dbReference>
<dbReference type="PANTHER" id="PTHR34145:SF68">
    <property type="entry name" value="FBD DOMAIN-CONTAINING PROTEIN"/>
    <property type="match status" value="1"/>
</dbReference>
<dbReference type="InterPro" id="IPR001810">
    <property type="entry name" value="F-box_dom"/>
</dbReference>
<dbReference type="SUPFAM" id="SSF52047">
    <property type="entry name" value="RNI-like"/>
    <property type="match status" value="1"/>
</dbReference>
<feature type="domain" description="F-box" evidence="1">
    <location>
        <begin position="22"/>
        <end position="70"/>
    </location>
</feature>
<proteinExistence type="predicted"/>
<dbReference type="InterPro" id="IPR053781">
    <property type="entry name" value="F-box_AtFBL13-like"/>
</dbReference>
<name>A0AAW0KA58_QUESU</name>
<accession>A0AAW0KA58</accession>
<dbReference type="InterPro" id="IPR032675">
    <property type="entry name" value="LRR_dom_sf"/>
</dbReference>
<evidence type="ECO:0000313" key="2">
    <source>
        <dbReference type="EMBL" id="KAK7836225.1"/>
    </source>
</evidence>
<dbReference type="AlphaFoldDB" id="A0AAW0KA58"/>
<dbReference type="Pfam" id="PF23622">
    <property type="entry name" value="LRR_At1g61320_AtMIF1"/>
    <property type="match status" value="1"/>
</dbReference>
<dbReference type="InterPro" id="IPR036047">
    <property type="entry name" value="F-box-like_dom_sf"/>
</dbReference>
<comment type="caution">
    <text evidence="2">The sequence shown here is derived from an EMBL/GenBank/DDBJ whole genome shotgun (WGS) entry which is preliminary data.</text>
</comment>
<dbReference type="Proteomes" id="UP000237347">
    <property type="component" value="Unassembled WGS sequence"/>
</dbReference>